<dbReference type="Gene3D" id="1.10.260.40">
    <property type="entry name" value="lambda repressor-like DNA-binding domains"/>
    <property type="match status" value="1"/>
</dbReference>
<dbReference type="Proteomes" id="UP000028730">
    <property type="component" value="Unassembled WGS sequence"/>
</dbReference>
<keyword evidence="2" id="KW-0805">Transcription regulation</keyword>
<feature type="domain" description="HTH lacI-type" evidence="5">
    <location>
        <begin position="1"/>
        <end position="55"/>
    </location>
</feature>
<dbReference type="CDD" id="cd06288">
    <property type="entry name" value="PBP1_sucrose_transcription_regulator"/>
    <property type="match status" value="1"/>
</dbReference>
<dbReference type="EMBL" id="ATLK01000001">
    <property type="protein sequence ID" value="KFF31015.1"/>
    <property type="molecule type" value="Genomic_DNA"/>
</dbReference>
<evidence type="ECO:0000256" key="4">
    <source>
        <dbReference type="ARBA" id="ARBA00023163"/>
    </source>
</evidence>
<dbReference type="Pfam" id="PF00356">
    <property type="entry name" value="LacI"/>
    <property type="match status" value="1"/>
</dbReference>
<protein>
    <submittedName>
        <fullName evidence="6">Transcriptional regulator, LacI family</fullName>
    </submittedName>
</protein>
<dbReference type="AlphaFoldDB" id="A0A080N437"/>
<dbReference type="InterPro" id="IPR046335">
    <property type="entry name" value="LacI/GalR-like_sensor"/>
</dbReference>
<evidence type="ECO:0000259" key="5">
    <source>
        <dbReference type="PROSITE" id="PS50932"/>
    </source>
</evidence>
<accession>A0A080N437</accession>
<name>A0A080N437_9BIFI</name>
<reference evidence="6 7" key="1">
    <citation type="journal article" date="2014" name="Appl. Environ. Microbiol.">
        <title>Genomic encyclopedia of type strains of the genus Bifidobacterium.</title>
        <authorList>
            <person name="Milani C."/>
            <person name="Lugli G.A."/>
            <person name="Duranti S."/>
            <person name="Turroni F."/>
            <person name="Bottacini F."/>
            <person name="Mangifesta M."/>
            <person name="Sanchez B."/>
            <person name="Viappiani A."/>
            <person name="Mancabelli L."/>
            <person name="Taminiau B."/>
            <person name="Delcenserie V."/>
            <person name="Barrangou R."/>
            <person name="Margolles A."/>
            <person name="van Sinderen D."/>
            <person name="Ventura M."/>
        </authorList>
    </citation>
    <scope>NUCLEOTIDE SEQUENCE [LARGE SCALE GENOMIC DNA]</scope>
    <source>
        <strain evidence="6 7">DSM 19703</strain>
    </source>
</reference>
<dbReference type="PROSITE" id="PS50932">
    <property type="entry name" value="HTH_LACI_2"/>
    <property type="match status" value="1"/>
</dbReference>
<dbReference type="STRING" id="1341695.BBOMB_0345"/>
<dbReference type="eggNOG" id="COG1609">
    <property type="taxonomic scope" value="Bacteria"/>
</dbReference>
<comment type="caution">
    <text evidence="6">The sequence shown here is derived from an EMBL/GenBank/DDBJ whole genome shotgun (WGS) entry which is preliminary data.</text>
</comment>
<dbReference type="SMART" id="SM00354">
    <property type="entry name" value="HTH_LACI"/>
    <property type="match status" value="1"/>
</dbReference>
<keyword evidence="3" id="KW-0238">DNA-binding</keyword>
<evidence type="ECO:0000256" key="2">
    <source>
        <dbReference type="ARBA" id="ARBA00023015"/>
    </source>
</evidence>
<dbReference type="CDD" id="cd01392">
    <property type="entry name" value="HTH_LacI"/>
    <property type="match status" value="1"/>
</dbReference>
<proteinExistence type="predicted"/>
<dbReference type="Pfam" id="PF13377">
    <property type="entry name" value="Peripla_BP_3"/>
    <property type="match status" value="1"/>
</dbReference>
<dbReference type="InterPro" id="IPR000843">
    <property type="entry name" value="HTH_LacI"/>
</dbReference>
<evidence type="ECO:0000313" key="6">
    <source>
        <dbReference type="EMBL" id="KFF31015.1"/>
    </source>
</evidence>
<evidence type="ECO:0000313" key="7">
    <source>
        <dbReference type="Proteomes" id="UP000028730"/>
    </source>
</evidence>
<dbReference type="SUPFAM" id="SSF53822">
    <property type="entry name" value="Periplasmic binding protein-like I"/>
    <property type="match status" value="1"/>
</dbReference>
<dbReference type="SUPFAM" id="SSF47413">
    <property type="entry name" value="lambda repressor-like DNA-binding domains"/>
    <property type="match status" value="1"/>
</dbReference>
<dbReference type="InterPro" id="IPR010982">
    <property type="entry name" value="Lambda_DNA-bd_dom_sf"/>
</dbReference>
<dbReference type="InterPro" id="IPR028082">
    <property type="entry name" value="Peripla_BP_I"/>
</dbReference>
<keyword evidence="7" id="KW-1185">Reference proteome</keyword>
<dbReference type="GO" id="GO:0003700">
    <property type="term" value="F:DNA-binding transcription factor activity"/>
    <property type="evidence" value="ECO:0007669"/>
    <property type="project" value="TreeGrafter"/>
</dbReference>
<dbReference type="GO" id="GO:0000976">
    <property type="term" value="F:transcription cis-regulatory region binding"/>
    <property type="evidence" value="ECO:0007669"/>
    <property type="project" value="TreeGrafter"/>
</dbReference>
<evidence type="ECO:0000256" key="3">
    <source>
        <dbReference type="ARBA" id="ARBA00023125"/>
    </source>
</evidence>
<keyword evidence="1" id="KW-0678">Repressor</keyword>
<gene>
    <name evidence="6" type="ORF">BBOMB_0345</name>
</gene>
<sequence>MKNVADKAGVSISTVSLVMNNHDSGRVKTEIAAKVRKIANELGYRPNPMARSLRTSKTSILGFVAEQISSFPYVAKMLQGAQDAASKLGYVVLFVTSDGSTSQEEQTAALQRYGMDGFLYSQPSSQVTEVPDDLVHYPLVLIATNTVDNRFPIVESSEFDIGYDATKRLIDSGAKRIAYIGNCVPTIAQATRLEGYREMLYKAGIPFDDNLLANVSHNDEALNAVEHLIETQHPDAFFCYDDARAWYVYECAARMGLSVGRDISVIGVGDDKTVSDTFTPKLTTIELPYYEMGYWAVCKLVSLIEKQSEGVMFPKDLIPLPPLDSPIPARIHCRLIENESIVS</sequence>
<evidence type="ECO:0000256" key="1">
    <source>
        <dbReference type="ARBA" id="ARBA00022491"/>
    </source>
</evidence>
<dbReference type="PANTHER" id="PTHR30146:SF148">
    <property type="entry name" value="HTH-TYPE TRANSCRIPTIONAL REPRESSOR PURR-RELATED"/>
    <property type="match status" value="1"/>
</dbReference>
<dbReference type="Gene3D" id="3.40.50.2300">
    <property type="match status" value="2"/>
</dbReference>
<organism evidence="6 7">
    <name type="scientific">Bifidobacterium bombi DSM 19703</name>
    <dbReference type="NCBI Taxonomy" id="1341695"/>
    <lineage>
        <taxon>Bacteria</taxon>
        <taxon>Bacillati</taxon>
        <taxon>Actinomycetota</taxon>
        <taxon>Actinomycetes</taxon>
        <taxon>Bifidobacteriales</taxon>
        <taxon>Bifidobacteriaceae</taxon>
        <taxon>Bifidobacterium</taxon>
    </lineage>
</organism>
<dbReference type="PANTHER" id="PTHR30146">
    <property type="entry name" value="LACI-RELATED TRANSCRIPTIONAL REPRESSOR"/>
    <property type="match status" value="1"/>
</dbReference>
<keyword evidence="4" id="KW-0804">Transcription</keyword>